<evidence type="ECO:0008006" key="3">
    <source>
        <dbReference type="Google" id="ProtNLM"/>
    </source>
</evidence>
<reference evidence="1" key="1">
    <citation type="submission" date="2019-07" db="EMBL/GenBank/DDBJ databases">
        <title>Hyphodiscus hymeniophilus genome sequencing and assembly.</title>
        <authorList>
            <person name="Kramer G."/>
            <person name="Nodwell J."/>
        </authorList>
    </citation>
    <scope>NUCLEOTIDE SEQUENCE</scope>
    <source>
        <strain evidence="1">ATCC 34498</strain>
    </source>
</reference>
<comment type="caution">
    <text evidence="1">The sequence shown here is derived from an EMBL/GenBank/DDBJ whole genome shotgun (WGS) entry which is preliminary data.</text>
</comment>
<dbReference type="Gene3D" id="3.10.450.50">
    <property type="match status" value="1"/>
</dbReference>
<dbReference type="SUPFAM" id="SSF54427">
    <property type="entry name" value="NTF2-like"/>
    <property type="match status" value="1"/>
</dbReference>
<accession>A0A9P6SL39</accession>
<dbReference type="AlphaFoldDB" id="A0A9P6SL39"/>
<name>A0A9P6SL39_9HELO</name>
<dbReference type="InterPro" id="IPR032710">
    <property type="entry name" value="NTF2-like_dom_sf"/>
</dbReference>
<protein>
    <recommendedName>
        <fullName evidence="3">SnoaL-like domain-containing protein</fullName>
    </recommendedName>
</protein>
<dbReference type="OrthoDB" id="3775006at2759"/>
<evidence type="ECO:0000313" key="2">
    <source>
        <dbReference type="Proteomes" id="UP000785200"/>
    </source>
</evidence>
<gene>
    <name evidence="1" type="ORF">D0Z07_9127</name>
</gene>
<proteinExistence type="predicted"/>
<sequence>MPSTNATTLDSMWKHMTSLTPTSSPSTIQAITTFFSPTAIVHLNGMSQPPCTSHAELIASVQTLVTYWSMEELKVVTHVESADGKVIVNTMDNKLRIKEELVEGFKECEVVTFDAEGRIERYDLFVDPSPVVAVFARLNAAK</sequence>
<evidence type="ECO:0000313" key="1">
    <source>
        <dbReference type="EMBL" id="KAG0645043.1"/>
    </source>
</evidence>
<dbReference type="EMBL" id="VNKQ01000020">
    <property type="protein sequence ID" value="KAG0645043.1"/>
    <property type="molecule type" value="Genomic_DNA"/>
</dbReference>
<keyword evidence="2" id="KW-1185">Reference proteome</keyword>
<organism evidence="1 2">
    <name type="scientific">Hyphodiscus hymeniophilus</name>
    <dbReference type="NCBI Taxonomy" id="353542"/>
    <lineage>
        <taxon>Eukaryota</taxon>
        <taxon>Fungi</taxon>
        <taxon>Dikarya</taxon>
        <taxon>Ascomycota</taxon>
        <taxon>Pezizomycotina</taxon>
        <taxon>Leotiomycetes</taxon>
        <taxon>Helotiales</taxon>
        <taxon>Hyphodiscaceae</taxon>
        <taxon>Hyphodiscus</taxon>
    </lineage>
</organism>
<dbReference type="Proteomes" id="UP000785200">
    <property type="component" value="Unassembled WGS sequence"/>
</dbReference>